<proteinExistence type="predicted"/>
<dbReference type="AlphaFoldDB" id="A0A7C9A5N3"/>
<sequence length="101" mass="11396">MSFCIQQLHRQKKKKVQMGLYQKQREIKSNLHVITQRGNGSEITGILCTMVLIVAQLRMVKIAWAMEGLTRVTSVGGGSQETAIFPGSTLNHFCRFSRENT</sequence>
<accession>A0A7C9A5N3</accession>
<reference evidence="1" key="2">
    <citation type="submission" date="2020-07" db="EMBL/GenBank/DDBJ databases">
        <authorList>
            <person name="Vera ALvarez R."/>
            <person name="Arias-Moreno D.M."/>
            <person name="Jimenez-Jacinto V."/>
            <person name="Jimenez-Bremont J.F."/>
            <person name="Swaminathan K."/>
            <person name="Moose S.P."/>
            <person name="Guerrero-Gonzalez M.L."/>
            <person name="Marino-Ramirez L."/>
            <person name="Landsman D."/>
            <person name="Rodriguez-Kessler M."/>
            <person name="Delgado-Sanchez P."/>
        </authorList>
    </citation>
    <scope>NUCLEOTIDE SEQUENCE</scope>
    <source>
        <tissue evidence="1">Cladode</tissue>
    </source>
</reference>
<dbReference type="EMBL" id="GISG01206175">
    <property type="protein sequence ID" value="MBA4660138.1"/>
    <property type="molecule type" value="Transcribed_RNA"/>
</dbReference>
<organism evidence="1">
    <name type="scientific">Opuntia streptacantha</name>
    <name type="common">Prickly pear cactus</name>
    <name type="synonym">Opuntia cardona</name>
    <dbReference type="NCBI Taxonomy" id="393608"/>
    <lineage>
        <taxon>Eukaryota</taxon>
        <taxon>Viridiplantae</taxon>
        <taxon>Streptophyta</taxon>
        <taxon>Embryophyta</taxon>
        <taxon>Tracheophyta</taxon>
        <taxon>Spermatophyta</taxon>
        <taxon>Magnoliopsida</taxon>
        <taxon>eudicotyledons</taxon>
        <taxon>Gunneridae</taxon>
        <taxon>Pentapetalae</taxon>
        <taxon>Caryophyllales</taxon>
        <taxon>Cactineae</taxon>
        <taxon>Cactaceae</taxon>
        <taxon>Opuntioideae</taxon>
        <taxon>Opuntia</taxon>
    </lineage>
</organism>
<reference evidence="1" key="1">
    <citation type="journal article" date="2013" name="J. Plant Res.">
        <title>Effect of fungi and light on seed germination of three Opuntia species from semiarid lands of central Mexico.</title>
        <authorList>
            <person name="Delgado-Sanchez P."/>
            <person name="Jimenez-Bremont J.F."/>
            <person name="Guerrero-Gonzalez Mde L."/>
            <person name="Flores J."/>
        </authorList>
    </citation>
    <scope>NUCLEOTIDE SEQUENCE</scope>
    <source>
        <tissue evidence="1">Cladode</tissue>
    </source>
</reference>
<name>A0A7C9A5N3_OPUST</name>
<protein>
    <submittedName>
        <fullName evidence="1">Uncharacterized protein</fullName>
    </submittedName>
</protein>
<evidence type="ECO:0000313" key="1">
    <source>
        <dbReference type="EMBL" id="MBA4660138.1"/>
    </source>
</evidence>